<feature type="non-terminal residue" evidence="1">
    <location>
        <position position="87"/>
    </location>
</feature>
<dbReference type="EMBL" id="JAGMUU010000011">
    <property type="protein sequence ID" value="KAH7142568.1"/>
    <property type="molecule type" value="Genomic_DNA"/>
</dbReference>
<proteinExistence type="predicted"/>
<keyword evidence="2" id="KW-1185">Reference proteome</keyword>
<dbReference type="AlphaFoldDB" id="A0A9P9ES82"/>
<protein>
    <submittedName>
        <fullName evidence="1">Uncharacterized protein</fullName>
    </submittedName>
</protein>
<sequence>YSMKIRFITLGDEKIDWVGDEIKCGNLTIIATEAPRPIGYQALKQEGGQIRRLEEEDEPSIYDILLKIPWSRIEDRHSESTLGYSFL</sequence>
<gene>
    <name evidence="1" type="ORF">B0J13DRAFT_444961</name>
</gene>
<comment type="caution">
    <text evidence="1">The sequence shown here is derived from an EMBL/GenBank/DDBJ whole genome shotgun (WGS) entry which is preliminary data.</text>
</comment>
<dbReference type="Proteomes" id="UP000717696">
    <property type="component" value="Unassembled WGS sequence"/>
</dbReference>
<reference evidence="1" key="1">
    <citation type="journal article" date="2021" name="Nat. Commun.">
        <title>Genetic determinants of endophytism in the Arabidopsis root mycobiome.</title>
        <authorList>
            <person name="Mesny F."/>
            <person name="Miyauchi S."/>
            <person name="Thiergart T."/>
            <person name="Pickel B."/>
            <person name="Atanasova L."/>
            <person name="Karlsson M."/>
            <person name="Huettel B."/>
            <person name="Barry K.W."/>
            <person name="Haridas S."/>
            <person name="Chen C."/>
            <person name="Bauer D."/>
            <person name="Andreopoulos W."/>
            <person name="Pangilinan J."/>
            <person name="LaButti K."/>
            <person name="Riley R."/>
            <person name="Lipzen A."/>
            <person name="Clum A."/>
            <person name="Drula E."/>
            <person name="Henrissat B."/>
            <person name="Kohler A."/>
            <person name="Grigoriev I.V."/>
            <person name="Martin F.M."/>
            <person name="Hacquard S."/>
        </authorList>
    </citation>
    <scope>NUCLEOTIDE SEQUENCE</scope>
    <source>
        <strain evidence="1">MPI-CAGE-AT-0021</strain>
    </source>
</reference>
<organism evidence="1 2">
    <name type="scientific">Dactylonectria estremocensis</name>
    <dbReference type="NCBI Taxonomy" id="1079267"/>
    <lineage>
        <taxon>Eukaryota</taxon>
        <taxon>Fungi</taxon>
        <taxon>Dikarya</taxon>
        <taxon>Ascomycota</taxon>
        <taxon>Pezizomycotina</taxon>
        <taxon>Sordariomycetes</taxon>
        <taxon>Hypocreomycetidae</taxon>
        <taxon>Hypocreales</taxon>
        <taxon>Nectriaceae</taxon>
        <taxon>Dactylonectria</taxon>
    </lineage>
</organism>
<accession>A0A9P9ES82</accession>
<name>A0A9P9ES82_9HYPO</name>
<evidence type="ECO:0000313" key="2">
    <source>
        <dbReference type="Proteomes" id="UP000717696"/>
    </source>
</evidence>
<evidence type="ECO:0000313" key="1">
    <source>
        <dbReference type="EMBL" id="KAH7142568.1"/>
    </source>
</evidence>